<accession>A0A915KHK1</accession>
<keyword evidence="1" id="KW-1185">Reference proteome</keyword>
<proteinExistence type="predicted"/>
<dbReference type="AlphaFoldDB" id="A0A915KHK1"/>
<dbReference type="SUPFAM" id="SSF56281">
    <property type="entry name" value="Metallo-hydrolase/oxidoreductase"/>
    <property type="match status" value="1"/>
</dbReference>
<dbReference type="Gene3D" id="3.60.15.10">
    <property type="entry name" value="Ribonuclease Z/Hydroxyacylglutathione hydrolase-like"/>
    <property type="match status" value="1"/>
</dbReference>
<evidence type="ECO:0000313" key="1">
    <source>
        <dbReference type="Proteomes" id="UP000887565"/>
    </source>
</evidence>
<name>A0A915KHK1_ROMCU</name>
<dbReference type="Proteomes" id="UP000887565">
    <property type="component" value="Unplaced"/>
</dbReference>
<sequence length="111" mass="12597">MLKIYGGKASSLYFYVVDQSSLVPKWLTPARCHSIGAGAWDVDITSHLILRAINLEIITVPCSYDNYCYVVKRRTSDKVILIDVGHPEMVIDFLVEHNLTPIAILTTHKHW</sequence>
<dbReference type="WBParaSite" id="nRc.2.0.1.t38313-RA">
    <property type="protein sequence ID" value="nRc.2.0.1.t38313-RA"/>
    <property type="gene ID" value="nRc.2.0.1.g38313"/>
</dbReference>
<reference evidence="2" key="1">
    <citation type="submission" date="2022-11" db="UniProtKB">
        <authorList>
            <consortium name="WormBaseParasite"/>
        </authorList>
    </citation>
    <scope>IDENTIFICATION</scope>
</reference>
<dbReference type="InterPro" id="IPR036866">
    <property type="entry name" value="RibonucZ/Hydroxyglut_hydro"/>
</dbReference>
<organism evidence="1 2">
    <name type="scientific">Romanomermis culicivorax</name>
    <name type="common">Nematode worm</name>
    <dbReference type="NCBI Taxonomy" id="13658"/>
    <lineage>
        <taxon>Eukaryota</taxon>
        <taxon>Metazoa</taxon>
        <taxon>Ecdysozoa</taxon>
        <taxon>Nematoda</taxon>
        <taxon>Enoplea</taxon>
        <taxon>Dorylaimia</taxon>
        <taxon>Mermithida</taxon>
        <taxon>Mermithoidea</taxon>
        <taxon>Mermithidae</taxon>
        <taxon>Romanomermis</taxon>
    </lineage>
</organism>
<protein>
    <submittedName>
        <fullName evidence="2">Metallo-beta-lactamase domain-containing protein</fullName>
    </submittedName>
</protein>
<evidence type="ECO:0000313" key="2">
    <source>
        <dbReference type="WBParaSite" id="nRc.2.0.1.t38313-RA"/>
    </source>
</evidence>